<feature type="region of interest" description="Disordered" evidence="1">
    <location>
        <begin position="109"/>
        <end position="129"/>
    </location>
</feature>
<name>A0A388L7Y5_CHABU</name>
<dbReference type="EMBL" id="BFEA01000294">
    <property type="protein sequence ID" value="GBG78420.1"/>
    <property type="molecule type" value="Genomic_DNA"/>
</dbReference>
<dbReference type="AlphaFoldDB" id="A0A388L7Y5"/>
<feature type="region of interest" description="Disordered" evidence="1">
    <location>
        <begin position="153"/>
        <end position="180"/>
    </location>
</feature>
<dbReference type="Proteomes" id="UP000265515">
    <property type="component" value="Unassembled WGS sequence"/>
</dbReference>
<protein>
    <submittedName>
        <fullName evidence="2">Uncharacterized protein</fullName>
    </submittedName>
</protein>
<keyword evidence="3" id="KW-1185">Reference proteome</keyword>
<accession>A0A388L7Y5</accession>
<evidence type="ECO:0000313" key="2">
    <source>
        <dbReference type="EMBL" id="GBG78420.1"/>
    </source>
</evidence>
<dbReference type="Gramene" id="GBG78420">
    <property type="protein sequence ID" value="GBG78420"/>
    <property type="gene ID" value="CBR_g26448"/>
</dbReference>
<comment type="caution">
    <text evidence="2">The sequence shown here is derived from an EMBL/GenBank/DDBJ whole genome shotgun (WGS) entry which is preliminary data.</text>
</comment>
<evidence type="ECO:0000313" key="3">
    <source>
        <dbReference type="Proteomes" id="UP000265515"/>
    </source>
</evidence>
<gene>
    <name evidence="2" type="ORF">CBR_g26448</name>
</gene>
<proteinExistence type="predicted"/>
<sequence>MGVLIADTELVEATAKVNSGEIFGSTKSIKELEDPRARNLVVDLPRVAAMNLRWKRDELAVVIMVLRRRCLLPNWTSRSSRACSSTTAEKVTEDGFGRRVEEHKAVGGISRDEGCNASGSSDGEGVIGEGGGRQIVDAKWAVSGRGMLPAGWPTDELSMPGRGPGDCVQDKEGPAPAEGGDAKVAGRWVVVLGEGGGGATVVEVVVDEGGDVQVDSVGVEVEAEACPEEGVVWGVEEGGVVVVTTVMAGEFLSSMVTRAEMAAIVVLMVAREDLRAVNVWRIVATFRMVVVEVG</sequence>
<evidence type="ECO:0000256" key="1">
    <source>
        <dbReference type="SAM" id="MobiDB-lite"/>
    </source>
</evidence>
<reference evidence="2 3" key="1">
    <citation type="journal article" date="2018" name="Cell">
        <title>The Chara Genome: Secondary Complexity and Implications for Plant Terrestrialization.</title>
        <authorList>
            <person name="Nishiyama T."/>
            <person name="Sakayama H."/>
            <person name="Vries J.D."/>
            <person name="Buschmann H."/>
            <person name="Saint-Marcoux D."/>
            <person name="Ullrich K.K."/>
            <person name="Haas F.B."/>
            <person name="Vanderstraeten L."/>
            <person name="Becker D."/>
            <person name="Lang D."/>
            <person name="Vosolsobe S."/>
            <person name="Rombauts S."/>
            <person name="Wilhelmsson P.K.I."/>
            <person name="Janitza P."/>
            <person name="Kern R."/>
            <person name="Heyl A."/>
            <person name="Rumpler F."/>
            <person name="Villalobos L.I.A.C."/>
            <person name="Clay J.M."/>
            <person name="Skokan R."/>
            <person name="Toyoda A."/>
            <person name="Suzuki Y."/>
            <person name="Kagoshima H."/>
            <person name="Schijlen E."/>
            <person name="Tajeshwar N."/>
            <person name="Catarino B."/>
            <person name="Hetherington A.J."/>
            <person name="Saltykova A."/>
            <person name="Bonnot C."/>
            <person name="Breuninger H."/>
            <person name="Symeonidi A."/>
            <person name="Radhakrishnan G.V."/>
            <person name="Van Nieuwerburgh F."/>
            <person name="Deforce D."/>
            <person name="Chang C."/>
            <person name="Karol K.G."/>
            <person name="Hedrich R."/>
            <person name="Ulvskov P."/>
            <person name="Glockner G."/>
            <person name="Delwiche C.F."/>
            <person name="Petrasek J."/>
            <person name="Van de Peer Y."/>
            <person name="Friml J."/>
            <person name="Beilby M."/>
            <person name="Dolan L."/>
            <person name="Kohara Y."/>
            <person name="Sugano S."/>
            <person name="Fujiyama A."/>
            <person name="Delaux P.-M."/>
            <person name="Quint M."/>
            <person name="TheiBen G."/>
            <person name="Hagemann M."/>
            <person name="Harholt J."/>
            <person name="Dunand C."/>
            <person name="Zachgo S."/>
            <person name="Langdale J."/>
            <person name="Maumus F."/>
            <person name="Straeten D.V.D."/>
            <person name="Gould S.B."/>
            <person name="Rensing S.A."/>
        </authorList>
    </citation>
    <scope>NUCLEOTIDE SEQUENCE [LARGE SCALE GENOMIC DNA]</scope>
    <source>
        <strain evidence="2 3">S276</strain>
    </source>
</reference>
<organism evidence="2 3">
    <name type="scientific">Chara braunii</name>
    <name type="common">Braun's stonewort</name>
    <dbReference type="NCBI Taxonomy" id="69332"/>
    <lineage>
        <taxon>Eukaryota</taxon>
        <taxon>Viridiplantae</taxon>
        <taxon>Streptophyta</taxon>
        <taxon>Charophyceae</taxon>
        <taxon>Charales</taxon>
        <taxon>Characeae</taxon>
        <taxon>Chara</taxon>
    </lineage>
</organism>